<reference evidence="3 4" key="1">
    <citation type="submission" date="2012-11" db="EMBL/GenBank/DDBJ databases">
        <title>Whole genome sequence of Acidisphaera rubrifaciens HS-AP3.</title>
        <authorList>
            <person name="Azuma Y."/>
            <person name="Higashiura N."/>
            <person name="Hirakawa H."/>
            <person name="Matsushita K."/>
        </authorList>
    </citation>
    <scope>NUCLEOTIDE SEQUENCE [LARGE SCALE GENOMIC DNA]</scope>
    <source>
        <strain evidence="3 4">HS-AP3</strain>
    </source>
</reference>
<accession>A0A0D6P9Q3</accession>
<organism evidence="3 4">
    <name type="scientific">Acidisphaera rubrifaciens HS-AP3</name>
    <dbReference type="NCBI Taxonomy" id="1231350"/>
    <lineage>
        <taxon>Bacteria</taxon>
        <taxon>Pseudomonadati</taxon>
        <taxon>Pseudomonadota</taxon>
        <taxon>Alphaproteobacteria</taxon>
        <taxon>Acetobacterales</taxon>
        <taxon>Acetobacteraceae</taxon>
        <taxon>Acidisphaera</taxon>
    </lineage>
</organism>
<evidence type="ECO:0000256" key="2">
    <source>
        <dbReference type="SAM" id="MobiDB-lite"/>
    </source>
</evidence>
<dbReference type="EMBL" id="BANB01000521">
    <property type="protein sequence ID" value="GAN77923.1"/>
    <property type="molecule type" value="Genomic_DNA"/>
</dbReference>
<dbReference type="AlphaFoldDB" id="A0A0D6P9Q3"/>
<evidence type="ECO:0000313" key="3">
    <source>
        <dbReference type="EMBL" id="GAN77923.1"/>
    </source>
</evidence>
<dbReference type="NCBIfam" id="NF003708">
    <property type="entry name" value="PRK05325.1-3"/>
    <property type="match status" value="1"/>
</dbReference>
<evidence type="ECO:0000256" key="1">
    <source>
        <dbReference type="HAMAP-Rule" id="MF_01232"/>
    </source>
</evidence>
<evidence type="ECO:0000313" key="4">
    <source>
        <dbReference type="Proteomes" id="UP000032680"/>
    </source>
</evidence>
<gene>
    <name evidence="3" type="ORF">Asru_0521_03</name>
</gene>
<dbReference type="Pfam" id="PF04285">
    <property type="entry name" value="DUF444"/>
    <property type="match status" value="1"/>
</dbReference>
<dbReference type="PANTHER" id="PTHR30510">
    <property type="entry name" value="UPF0229 PROTEIN YEAH"/>
    <property type="match status" value="1"/>
</dbReference>
<feature type="compositionally biased region" description="Basic and acidic residues" evidence="2">
    <location>
        <begin position="32"/>
        <end position="46"/>
    </location>
</feature>
<dbReference type="NCBIfam" id="NF003707">
    <property type="entry name" value="PRK05325.1-2"/>
    <property type="match status" value="1"/>
</dbReference>
<proteinExistence type="inferred from homology"/>
<keyword evidence="4" id="KW-1185">Reference proteome</keyword>
<dbReference type="RefSeq" id="WP_048862232.1">
    <property type="nucleotide sequence ID" value="NZ_BANB01000521.1"/>
</dbReference>
<protein>
    <recommendedName>
        <fullName evidence="1">UPF0229 protein Asru_0521_03</fullName>
    </recommendedName>
</protein>
<sequence>MQIVDRRLNPGGRSLANRQRFMRRAKSLIRRAVHESSGERSIKDADQAGEVSLPTEGVHEPSFRRGRSGGVRDYVLPGNKDYQEGDTIARPNNGGGGRGSEGSPDGEGQDDFRFALSHDEFVDLFLEDLELPDLAKRNVTKTESVTWHRAGYSVTGSPANLALMRTVRNGLSRRIALKRPKRGEIEALEAEIAGLEASGEDPLRLTSLRDDLARARRRASRIPYIDPLDVRYRTFQSSPKPIAQAVMFCLMDVSGSMTEHMKDLAKRFYVLLYIFLKRRYKHVDIVFIRHTHLAQEVDEDTFFHSPETGGTVVSTALEEMIRVMRERYHPEDWNIYGAQASDGDNTSSDNERTASLLTDHILPSCQYYAYLEVGREGEHFPPGFARRHSDLWQTYSMVVATGAPMAMRKVNHRRDIFPVFRELFSRKPKAGAAAERVDA</sequence>
<dbReference type="InterPro" id="IPR006698">
    <property type="entry name" value="UPF0229"/>
</dbReference>
<dbReference type="Proteomes" id="UP000032680">
    <property type="component" value="Unassembled WGS sequence"/>
</dbReference>
<comment type="caution">
    <text evidence="3">The sequence shown here is derived from an EMBL/GenBank/DDBJ whole genome shotgun (WGS) entry which is preliminary data.</text>
</comment>
<feature type="region of interest" description="Disordered" evidence="2">
    <location>
        <begin position="32"/>
        <end position="111"/>
    </location>
</feature>
<dbReference type="OrthoDB" id="9788289at2"/>
<dbReference type="HAMAP" id="MF_01232">
    <property type="entry name" value="UPF0229"/>
    <property type="match status" value="1"/>
</dbReference>
<comment type="similarity">
    <text evidence="1">Belongs to the UPF0229 family.</text>
</comment>
<dbReference type="PANTHER" id="PTHR30510:SF2">
    <property type="entry name" value="UPF0229 PROTEIN YEAH"/>
    <property type="match status" value="1"/>
</dbReference>
<name>A0A0D6P9Q3_9PROT</name>